<comment type="similarity">
    <text evidence="10">Belongs to the DHHC palmitoyltransferase family.</text>
</comment>
<dbReference type="PROSITE" id="PS50216">
    <property type="entry name" value="DHHC"/>
    <property type="match status" value="1"/>
</dbReference>
<evidence type="ECO:0000313" key="12">
    <source>
        <dbReference type="EMBL" id="CAD8851100.1"/>
    </source>
</evidence>
<dbReference type="EC" id="2.3.1.225" evidence="10"/>
<keyword evidence="7" id="KW-0449">Lipoprotein</keyword>
<comment type="domain">
    <text evidence="10">The DHHC domain is required for palmitoyltransferase activity.</text>
</comment>
<keyword evidence="3 10" id="KW-0812">Transmembrane</keyword>
<dbReference type="GO" id="GO:0005783">
    <property type="term" value="C:endoplasmic reticulum"/>
    <property type="evidence" value="ECO:0007669"/>
    <property type="project" value="TreeGrafter"/>
</dbReference>
<keyword evidence="2 10" id="KW-0808">Transferase</keyword>
<dbReference type="GO" id="GO:0019706">
    <property type="term" value="F:protein-cysteine S-palmitoyltransferase activity"/>
    <property type="evidence" value="ECO:0007669"/>
    <property type="project" value="UniProtKB-EC"/>
</dbReference>
<comment type="subcellular location">
    <subcellularLocation>
        <location evidence="1">Endomembrane system</location>
        <topology evidence="1">Multi-pass membrane protein</topology>
    </subcellularLocation>
</comment>
<evidence type="ECO:0000256" key="8">
    <source>
        <dbReference type="ARBA" id="ARBA00023315"/>
    </source>
</evidence>
<accession>A0A7S1F885</accession>
<evidence type="ECO:0000256" key="7">
    <source>
        <dbReference type="ARBA" id="ARBA00023288"/>
    </source>
</evidence>
<feature type="transmembrane region" description="Helical" evidence="10">
    <location>
        <begin position="97"/>
        <end position="117"/>
    </location>
</feature>
<gene>
    <name evidence="12" type="ORF">NSCI0253_LOCUS25450</name>
</gene>
<evidence type="ECO:0000259" key="11">
    <source>
        <dbReference type="Pfam" id="PF01529"/>
    </source>
</evidence>
<evidence type="ECO:0000256" key="4">
    <source>
        <dbReference type="ARBA" id="ARBA00022989"/>
    </source>
</evidence>
<reference evidence="12" key="1">
    <citation type="submission" date="2021-01" db="EMBL/GenBank/DDBJ databases">
        <authorList>
            <person name="Corre E."/>
            <person name="Pelletier E."/>
            <person name="Niang G."/>
            <person name="Scheremetjew M."/>
            <person name="Finn R."/>
            <person name="Kale V."/>
            <person name="Holt S."/>
            <person name="Cochrane G."/>
            <person name="Meng A."/>
            <person name="Brown T."/>
            <person name="Cohen L."/>
        </authorList>
    </citation>
    <scope>NUCLEOTIDE SEQUENCE</scope>
</reference>
<dbReference type="InterPro" id="IPR039859">
    <property type="entry name" value="PFA4/ZDH16/20/ERF2-like"/>
</dbReference>
<dbReference type="GO" id="GO:0006612">
    <property type="term" value="P:protein targeting to membrane"/>
    <property type="evidence" value="ECO:0007669"/>
    <property type="project" value="TreeGrafter"/>
</dbReference>
<feature type="transmembrane region" description="Helical" evidence="10">
    <location>
        <begin position="252"/>
        <end position="270"/>
    </location>
</feature>
<feature type="transmembrane region" description="Helical" evidence="10">
    <location>
        <begin position="63"/>
        <end position="85"/>
    </location>
</feature>
<dbReference type="EMBL" id="HBFQ01036103">
    <property type="protein sequence ID" value="CAD8851100.1"/>
    <property type="molecule type" value="Transcribed_RNA"/>
</dbReference>
<dbReference type="PANTHER" id="PTHR22883">
    <property type="entry name" value="ZINC FINGER DHHC DOMAIN CONTAINING PROTEIN"/>
    <property type="match status" value="1"/>
</dbReference>
<feature type="domain" description="Palmitoyltransferase DHHC" evidence="11">
    <location>
        <begin position="147"/>
        <end position="276"/>
    </location>
</feature>
<evidence type="ECO:0000256" key="9">
    <source>
        <dbReference type="ARBA" id="ARBA00048048"/>
    </source>
</evidence>
<dbReference type="AlphaFoldDB" id="A0A7S1F885"/>
<dbReference type="PANTHER" id="PTHR22883:SF43">
    <property type="entry name" value="PALMITOYLTRANSFERASE APP"/>
    <property type="match status" value="1"/>
</dbReference>
<name>A0A7S1F885_NOCSC</name>
<proteinExistence type="inferred from homology"/>
<evidence type="ECO:0000256" key="2">
    <source>
        <dbReference type="ARBA" id="ARBA00022679"/>
    </source>
</evidence>
<evidence type="ECO:0000256" key="6">
    <source>
        <dbReference type="ARBA" id="ARBA00023139"/>
    </source>
</evidence>
<evidence type="ECO:0000256" key="10">
    <source>
        <dbReference type="RuleBase" id="RU079119"/>
    </source>
</evidence>
<sequence length="329" mass="36274">MHVHNRSRGCLVAWCGQPGLETFLMSRLPLVSASEGRDWIQPEDLREAFRIQPRFVNPDLVSLSWTLVAVVSPSVYFLCWILPRLLQPGESFRTSRACLSCVLWGLTALGTLLLAAFKNPGVVPGSTGAPSSAPGRFLKVNGAVVKQSFCSSCKLYRPLRSKHCSACNRCVLRFDHHCSWLGNCVGLGNYRTFLCLITAATLFFAEASVITCKVTLRVIVAQQDDVLFFTLGMLVSHAGEILFAVYASLLSVALAVLVLYHLIIMAYNLTTNEHVRDYYTTNPFDRSCWSNYRQILCSPFGVPVTVEPGSSNAKSAWVKGYQHSGASIP</sequence>
<feature type="transmembrane region" description="Helical" evidence="10">
    <location>
        <begin position="190"/>
        <end position="214"/>
    </location>
</feature>
<organism evidence="12">
    <name type="scientific">Noctiluca scintillans</name>
    <name type="common">Sea sparkle</name>
    <name type="synonym">Red tide dinoflagellate</name>
    <dbReference type="NCBI Taxonomy" id="2966"/>
    <lineage>
        <taxon>Eukaryota</taxon>
        <taxon>Sar</taxon>
        <taxon>Alveolata</taxon>
        <taxon>Dinophyceae</taxon>
        <taxon>Noctilucales</taxon>
        <taxon>Noctilucaceae</taxon>
        <taxon>Noctiluca</taxon>
    </lineage>
</organism>
<evidence type="ECO:0000256" key="1">
    <source>
        <dbReference type="ARBA" id="ARBA00004127"/>
    </source>
</evidence>
<keyword evidence="6" id="KW-0564">Palmitate</keyword>
<dbReference type="GO" id="GO:0005794">
    <property type="term" value="C:Golgi apparatus"/>
    <property type="evidence" value="ECO:0007669"/>
    <property type="project" value="TreeGrafter"/>
</dbReference>
<dbReference type="Pfam" id="PF01529">
    <property type="entry name" value="DHHC"/>
    <property type="match status" value="1"/>
</dbReference>
<keyword evidence="5 10" id="KW-0472">Membrane</keyword>
<comment type="catalytic activity">
    <reaction evidence="9 10">
        <text>L-cysteinyl-[protein] + hexadecanoyl-CoA = S-hexadecanoyl-L-cysteinyl-[protein] + CoA</text>
        <dbReference type="Rhea" id="RHEA:36683"/>
        <dbReference type="Rhea" id="RHEA-COMP:10131"/>
        <dbReference type="Rhea" id="RHEA-COMP:11032"/>
        <dbReference type="ChEBI" id="CHEBI:29950"/>
        <dbReference type="ChEBI" id="CHEBI:57287"/>
        <dbReference type="ChEBI" id="CHEBI:57379"/>
        <dbReference type="ChEBI" id="CHEBI:74151"/>
        <dbReference type="EC" id="2.3.1.225"/>
    </reaction>
</comment>
<dbReference type="InterPro" id="IPR001594">
    <property type="entry name" value="Palmitoyltrfase_DHHC"/>
</dbReference>
<keyword evidence="8 10" id="KW-0012">Acyltransferase</keyword>
<keyword evidence="4 10" id="KW-1133">Transmembrane helix</keyword>
<evidence type="ECO:0000256" key="3">
    <source>
        <dbReference type="ARBA" id="ARBA00022692"/>
    </source>
</evidence>
<evidence type="ECO:0000256" key="5">
    <source>
        <dbReference type="ARBA" id="ARBA00023136"/>
    </source>
</evidence>
<protein>
    <recommendedName>
        <fullName evidence="10">Palmitoyltransferase</fullName>
        <ecNumber evidence="10">2.3.1.225</ecNumber>
    </recommendedName>
</protein>